<feature type="binding site" description="axial binding residue" evidence="7">
    <location>
        <position position="213"/>
    </location>
    <ligand>
        <name>heme</name>
        <dbReference type="ChEBI" id="CHEBI:30413"/>
    </ligand>
    <ligandPart>
        <name>Fe</name>
        <dbReference type="ChEBI" id="CHEBI:18248"/>
    </ligandPart>
</feature>
<evidence type="ECO:0000256" key="7">
    <source>
        <dbReference type="PIRSR" id="PIRSR602401-1"/>
    </source>
</evidence>
<evidence type="ECO:0000256" key="2">
    <source>
        <dbReference type="ARBA" id="ARBA00022692"/>
    </source>
</evidence>
<protein>
    <submittedName>
        <fullName evidence="9">OLC1v1010914C1</fullName>
    </submittedName>
</protein>
<comment type="similarity">
    <text evidence="8">Belongs to the cytochrome P450 family.</text>
</comment>
<dbReference type="Proteomes" id="UP001161247">
    <property type="component" value="Chromosome 6"/>
</dbReference>
<dbReference type="InterPro" id="IPR001128">
    <property type="entry name" value="Cyt_P450"/>
</dbReference>
<keyword evidence="7 8" id="KW-0349">Heme</keyword>
<dbReference type="GO" id="GO:0010268">
    <property type="term" value="P:brassinosteroid homeostasis"/>
    <property type="evidence" value="ECO:0007669"/>
    <property type="project" value="TreeGrafter"/>
</dbReference>
<dbReference type="GO" id="GO:0016020">
    <property type="term" value="C:membrane"/>
    <property type="evidence" value="ECO:0007669"/>
    <property type="project" value="UniProtKB-SubCell"/>
</dbReference>
<keyword evidence="3 7" id="KW-0479">Metal-binding</keyword>
<dbReference type="InterPro" id="IPR036396">
    <property type="entry name" value="Cyt_P450_sf"/>
</dbReference>
<dbReference type="PANTHER" id="PTHR24286">
    <property type="entry name" value="CYTOCHROME P450 26"/>
    <property type="match status" value="1"/>
</dbReference>
<dbReference type="InterPro" id="IPR017972">
    <property type="entry name" value="Cyt_P450_CS"/>
</dbReference>
<dbReference type="SUPFAM" id="SSF48264">
    <property type="entry name" value="Cytochrome P450"/>
    <property type="match status" value="1"/>
</dbReference>
<reference evidence="9" key="1">
    <citation type="submission" date="2023-03" db="EMBL/GenBank/DDBJ databases">
        <authorList>
            <person name="Julca I."/>
        </authorList>
    </citation>
    <scope>NUCLEOTIDE SEQUENCE</scope>
</reference>
<dbReference type="PRINTS" id="PR00385">
    <property type="entry name" value="P450"/>
</dbReference>
<dbReference type="InterPro" id="IPR002401">
    <property type="entry name" value="Cyt_P450_E_grp-I"/>
</dbReference>
<evidence type="ECO:0000313" key="9">
    <source>
        <dbReference type="EMBL" id="CAI9110824.1"/>
    </source>
</evidence>
<dbReference type="Gene3D" id="1.10.630.10">
    <property type="entry name" value="Cytochrome P450"/>
    <property type="match status" value="1"/>
</dbReference>
<dbReference type="PRINTS" id="PR00463">
    <property type="entry name" value="EP450I"/>
</dbReference>
<dbReference type="GO" id="GO:0016125">
    <property type="term" value="P:sterol metabolic process"/>
    <property type="evidence" value="ECO:0007669"/>
    <property type="project" value="TreeGrafter"/>
</dbReference>
<dbReference type="GO" id="GO:0016705">
    <property type="term" value="F:oxidoreductase activity, acting on paired donors, with incorporation or reduction of molecular oxygen"/>
    <property type="evidence" value="ECO:0007669"/>
    <property type="project" value="InterPro"/>
</dbReference>
<evidence type="ECO:0000256" key="8">
    <source>
        <dbReference type="RuleBase" id="RU000461"/>
    </source>
</evidence>
<proteinExistence type="inferred from homology"/>
<evidence type="ECO:0000256" key="1">
    <source>
        <dbReference type="ARBA" id="ARBA00004167"/>
    </source>
</evidence>
<dbReference type="GO" id="GO:0005506">
    <property type="term" value="F:iron ion binding"/>
    <property type="evidence" value="ECO:0007669"/>
    <property type="project" value="InterPro"/>
</dbReference>
<sequence length="269" mass="30923">MLTFPFMIPGTRYYKGIKARERLMVTIREMIKDRRTETGNSNLDDFLRSMLQRDSYPDDEKLSDEEIVDNLLTLIIAGQATTSAVMMWSVKFLDDHQEVQDRLREEQLSILRRKPNGALLTLEDLNSMPYALKVVKETLRMSNILLWCPRVVLADCEIEGFEMKKGWHVNADATCIHCDPELFENPMLFDPSRFDVAPKPFSYLPFGSGPRTCLGINMARVTLLVFLHRLTGGYRWTVDDPDPRLERNTHIPRLRSGCPITLTALPNAC</sequence>
<evidence type="ECO:0000313" key="10">
    <source>
        <dbReference type="Proteomes" id="UP001161247"/>
    </source>
</evidence>
<dbReference type="Pfam" id="PF00067">
    <property type="entry name" value="p450"/>
    <property type="match status" value="1"/>
</dbReference>
<name>A0AAV1DT26_OLDCO</name>
<comment type="cofactor">
    <cofactor evidence="7">
        <name>heme</name>
        <dbReference type="ChEBI" id="CHEBI:30413"/>
    </cofactor>
</comment>
<keyword evidence="2" id="KW-0812">Transmembrane</keyword>
<dbReference type="PROSITE" id="PS00086">
    <property type="entry name" value="CYTOCHROME_P450"/>
    <property type="match status" value="1"/>
</dbReference>
<keyword evidence="4" id="KW-0472">Membrane</keyword>
<accession>A0AAV1DT26</accession>
<dbReference type="AlphaFoldDB" id="A0AAV1DT26"/>
<evidence type="ECO:0000256" key="4">
    <source>
        <dbReference type="ARBA" id="ARBA00022989"/>
    </source>
</evidence>
<evidence type="ECO:0000256" key="3">
    <source>
        <dbReference type="ARBA" id="ARBA00022723"/>
    </source>
</evidence>
<keyword evidence="4" id="KW-1133">Transmembrane helix</keyword>
<gene>
    <name evidence="9" type="ORF">OLC1_LOCUS18385</name>
</gene>
<keyword evidence="8" id="KW-0503">Monooxygenase</keyword>
<evidence type="ECO:0000256" key="5">
    <source>
        <dbReference type="ARBA" id="ARBA00023002"/>
    </source>
</evidence>
<dbReference type="GO" id="GO:0020037">
    <property type="term" value="F:heme binding"/>
    <property type="evidence" value="ECO:0007669"/>
    <property type="project" value="InterPro"/>
</dbReference>
<dbReference type="PANTHER" id="PTHR24286:SF235">
    <property type="entry name" value="CYTOCHROME P450"/>
    <property type="match status" value="1"/>
</dbReference>
<dbReference type="GO" id="GO:0016132">
    <property type="term" value="P:brassinosteroid biosynthetic process"/>
    <property type="evidence" value="ECO:0007669"/>
    <property type="project" value="TreeGrafter"/>
</dbReference>
<evidence type="ECO:0000256" key="6">
    <source>
        <dbReference type="ARBA" id="ARBA00023004"/>
    </source>
</evidence>
<organism evidence="9 10">
    <name type="scientific">Oldenlandia corymbosa var. corymbosa</name>
    <dbReference type="NCBI Taxonomy" id="529605"/>
    <lineage>
        <taxon>Eukaryota</taxon>
        <taxon>Viridiplantae</taxon>
        <taxon>Streptophyta</taxon>
        <taxon>Embryophyta</taxon>
        <taxon>Tracheophyta</taxon>
        <taxon>Spermatophyta</taxon>
        <taxon>Magnoliopsida</taxon>
        <taxon>eudicotyledons</taxon>
        <taxon>Gunneridae</taxon>
        <taxon>Pentapetalae</taxon>
        <taxon>asterids</taxon>
        <taxon>lamiids</taxon>
        <taxon>Gentianales</taxon>
        <taxon>Rubiaceae</taxon>
        <taxon>Rubioideae</taxon>
        <taxon>Spermacoceae</taxon>
        <taxon>Hedyotis-Oldenlandia complex</taxon>
        <taxon>Oldenlandia</taxon>
    </lineage>
</organism>
<dbReference type="GO" id="GO:0004497">
    <property type="term" value="F:monooxygenase activity"/>
    <property type="evidence" value="ECO:0007669"/>
    <property type="project" value="UniProtKB-KW"/>
</dbReference>
<keyword evidence="6 7" id="KW-0408">Iron</keyword>
<comment type="subcellular location">
    <subcellularLocation>
        <location evidence="1">Membrane</location>
        <topology evidence="1">Single-pass membrane protein</topology>
    </subcellularLocation>
</comment>
<dbReference type="EMBL" id="OX459123">
    <property type="protein sequence ID" value="CAI9110824.1"/>
    <property type="molecule type" value="Genomic_DNA"/>
</dbReference>
<keyword evidence="5 8" id="KW-0560">Oxidoreductase</keyword>
<keyword evidence="10" id="KW-1185">Reference proteome</keyword>